<protein>
    <recommendedName>
        <fullName evidence="4">Lipoprotein</fullName>
    </recommendedName>
</protein>
<evidence type="ECO:0008006" key="4">
    <source>
        <dbReference type="Google" id="ProtNLM"/>
    </source>
</evidence>
<feature type="chain" id="PRO_5021888522" description="Lipoprotein" evidence="1">
    <location>
        <begin position="29"/>
        <end position="173"/>
    </location>
</feature>
<gene>
    <name evidence="2" type="ORF">MVI01_13650</name>
</gene>
<evidence type="ECO:0000256" key="1">
    <source>
        <dbReference type="SAM" id="SignalP"/>
    </source>
</evidence>
<reference evidence="2 3" key="1">
    <citation type="submission" date="2019-07" db="EMBL/GenBank/DDBJ databases">
        <title>Whole genome shotgun sequence of Myxococcus virescens NBRC 100334.</title>
        <authorList>
            <person name="Hosoyama A."/>
            <person name="Uohara A."/>
            <person name="Ohji S."/>
            <person name="Ichikawa N."/>
        </authorList>
    </citation>
    <scope>NUCLEOTIDE SEQUENCE [LARGE SCALE GENOMIC DNA]</scope>
    <source>
        <strain evidence="2 3">NBRC 100334</strain>
    </source>
</reference>
<organism evidence="2 3">
    <name type="scientific">Myxococcus virescens</name>
    <dbReference type="NCBI Taxonomy" id="83456"/>
    <lineage>
        <taxon>Bacteria</taxon>
        <taxon>Pseudomonadati</taxon>
        <taxon>Myxococcota</taxon>
        <taxon>Myxococcia</taxon>
        <taxon>Myxococcales</taxon>
        <taxon>Cystobacterineae</taxon>
        <taxon>Myxococcaceae</taxon>
        <taxon>Myxococcus</taxon>
    </lineage>
</organism>
<proteinExistence type="predicted"/>
<dbReference type="EMBL" id="BJVY01000005">
    <property type="protein sequence ID" value="GEL69581.1"/>
    <property type="molecule type" value="Genomic_DNA"/>
</dbReference>
<sequence>MRGAFGKSSWAGGVVLLAGALASCTEQAPPTSMNLRELNIVDAQGQTRVRIGAPLPGPRAAPGYGLQFLDPSGQEMGGIGMLDERGFHGLCFDSAEGYEAVCVSTIHGRPSIQLRSNDGNSPQERITLGVNERGVATVEIRDADGKTQIRLAVGKDGQTRIEGVSPPLTSQEP</sequence>
<dbReference type="PROSITE" id="PS51257">
    <property type="entry name" value="PROKAR_LIPOPROTEIN"/>
    <property type="match status" value="1"/>
</dbReference>
<name>A0A511H7R9_9BACT</name>
<feature type="signal peptide" evidence="1">
    <location>
        <begin position="1"/>
        <end position="28"/>
    </location>
</feature>
<accession>A0A511H7R9</accession>
<evidence type="ECO:0000313" key="2">
    <source>
        <dbReference type="EMBL" id="GEL69581.1"/>
    </source>
</evidence>
<dbReference type="Proteomes" id="UP000321224">
    <property type="component" value="Unassembled WGS sequence"/>
</dbReference>
<comment type="caution">
    <text evidence="2">The sequence shown here is derived from an EMBL/GenBank/DDBJ whole genome shotgun (WGS) entry which is preliminary data.</text>
</comment>
<dbReference type="AlphaFoldDB" id="A0A511H7R9"/>
<keyword evidence="1" id="KW-0732">Signal</keyword>
<evidence type="ECO:0000313" key="3">
    <source>
        <dbReference type="Proteomes" id="UP000321224"/>
    </source>
</evidence>